<evidence type="ECO:0000313" key="3">
    <source>
        <dbReference type="EMBL" id="RXJ64070.1"/>
    </source>
</evidence>
<evidence type="ECO:0000259" key="2">
    <source>
        <dbReference type="Pfam" id="PF00440"/>
    </source>
</evidence>
<feature type="domain" description="HTH tetR-type" evidence="2">
    <location>
        <begin position="34"/>
        <end position="72"/>
    </location>
</feature>
<dbReference type="EMBL" id="PDKO01000002">
    <property type="protein sequence ID" value="RXJ64070.1"/>
    <property type="molecule type" value="Genomic_DNA"/>
</dbReference>
<keyword evidence="4" id="KW-1185">Reference proteome</keyword>
<keyword evidence="1" id="KW-0238">DNA-binding</keyword>
<dbReference type="GO" id="GO:0003677">
    <property type="term" value="F:DNA binding"/>
    <property type="evidence" value="ECO:0007669"/>
    <property type="project" value="UniProtKB-KW"/>
</dbReference>
<reference evidence="3 4" key="1">
    <citation type="submission" date="2017-10" db="EMBL/GenBank/DDBJ databases">
        <title>Genomics of the genus Arcobacter.</title>
        <authorList>
            <person name="Perez-Cataluna A."/>
            <person name="Figueras M.J."/>
        </authorList>
    </citation>
    <scope>NUCLEOTIDE SEQUENCE [LARGE SCALE GENOMIC DNA]</scope>
    <source>
        <strain evidence="3 4">DSM 24636</strain>
    </source>
</reference>
<proteinExistence type="predicted"/>
<dbReference type="AlphaFoldDB" id="A0A4Q0Y1V5"/>
<comment type="caution">
    <text evidence="3">The sequence shown here is derived from an EMBL/GenBank/DDBJ whole genome shotgun (WGS) entry which is preliminary data.</text>
</comment>
<evidence type="ECO:0000256" key="1">
    <source>
        <dbReference type="ARBA" id="ARBA00023125"/>
    </source>
</evidence>
<dbReference type="STRING" id="877500.GCA_000935065_02881"/>
<evidence type="ECO:0000313" key="4">
    <source>
        <dbReference type="Proteomes" id="UP000290191"/>
    </source>
</evidence>
<name>A0A4Q0Y1V5_9BACT</name>
<dbReference type="InterPro" id="IPR001647">
    <property type="entry name" value="HTH_TetR"/>
</dbReference>
<dbReference type="Proteomes" id="UP000290191">
    <property type="component" value="Unassembled WGS sequence"/>
</dbReference>
<dbReference type="SUPFAM" id="SSF46689">
    <property type="entry name" value="Homeodomain-like"/>
    <property type="match status" value="1"/>
</dbReference>
<protein>
    <recommendedName>
        <fullName evidence="2">HTH tetR-type domain-containing protein</fullName>
    </recommendedName>
</protein>
<accession>A0A4Q0Y1V5</accession>
<dbReference type="OrthoDB" id="9812484at2"/>
<sequence>MNIIKIKSLVLKRKITKKINKIKKELYLKEIVKYIDSKGYKNFKISELAVILETSIGTIYNLFNSKDELYLEYLLLKFENFLNKLNENKGDDPMENLRLYLKYKYEIFIHIDESKDEPITNDPFFFHKLDVANHPVVIKLYEFLQEQFKVIFNDGSINHIHLPMLFKKLSDGYIESYLFKKYDTSNIVEDTLNHFFYGLKKV</sequence>
<organism evidence="3 4">
    <name type="scientific">Halarcobacter anaerophilus</name>
    <dbReference type="NCBI Taxonomy" id="877500"/>
    <lineage>
        <taxon>Bacteria</taxon>
        <taxon>Pseudomonadati</taxon>
        <taxon>Campylobacterota</taxon>
        <taxon>Epsilonproteobacteria</taxon>
        <taxon>Campylobacterales</taxon>
        <taxon>Arcobacteraceae</taxon>
        <taxon>Halarcobacter</taxon>
    </lineage>
</organism>
<dbReference type="Gene3D" id="1.10.357.10">
    <property type="entry name" value="Tetracycline Repressor, domain 2"/>
    <property type="match status" value="1"/>
</dbReference>
<dbReference type="Pfam" id="PF00440">
    <property type="entry name" value="TetR_N"/>
    <property type="match status" value="1"/>
</dbReference>
<dbReference type="InterPro" id="IPR009057">
    <property type="entry name" value="Homeodomain-like_sf"/>
</dbReference>
<gene>
    <name evidence="3" type="ORF">CRV06_03785</name>
</gene>